<dbReference type="InterPro" id="IPR032710">
    <property type="entry name" value="NTF2-like_dom_sf"/>
</dbReference>
<evidence type="ECO:0000313" key="7">
    <source>
        <dbReference type="Proteomes" id="UP001612741"/>
    </source>
</evidence>
<comment type="similarity">
    <text evidence="1">Belongs to the sigma-70 factor family. ECF subfamily.</text>
</comment>
<dbReference type="InterPro" id="IPR013249">
    <property type="entry name" value="RNA_pol_sigma70_r4_t2"/>
</dbReference>
<sequence length="261" mass="27316">MNSSDFLTRQFEAHRGHLRSVALRMLGSDDAAEAALREARSRLDGSDPAGLGGWLTTLVGRTCLDMLRARPPVPPGQETLLADSVGLALLAVLETLAPAERLALVLHDLFGLPYEEIAPIVERSPAAARELAGRARRRVRGLSPVAEADLRAHRAAVAAFLAAAGEGDFDALSAILAPDVVVRSDGGASVRGAAAVAGQAVMFARLASSSGVEFVDGLPAIVVRQEGRPVRVMGFTVAGGRIAEIEVVSDPARLAWLRIPG</sequence>
<gene>
    <name evidence="6" type="ORF">ACIBG2_18435</name>
</gene>
<dbReference type="Gene3D" id="3.10.450.50">
    <property type="match status" value="1"/>
</dbReference>
<dbReference type="EMBL" id="JBITGY010000004">
    <property type="protein sequence ID" value="MFI6499372.1"/>
    <property type="molecule type" value="Genomic_DNA"/>
</dbReference>
<keyword evidence="4" id="KW-0804">Transcription</keyword>
<evidence type="ECO:0000313" key="6">
    <source>
        <dbReference type="EMBL" id="MFI6499372.1"/>
    </source>
</evidence>
<dbReference type="SUPFAM" id="SSF88946">
    <property type="entry name" value="Sigma2 domain of RNA polymerase sigma factors"/>
    <property type="match status" value="1"/>
</dbReference>
<dbReference type="InterPro" id="IPR013325">
    <property type="entry name" value="RNA_pol_sigma_r2"/>
</dbReference>
<reference evidence="6 7" key="1">
    <citation type="submission" date="2024-10" db="EMBL/GenBank/DDBJ databases">
        <title>The Natural Products Discovery Center: Release of the First 8490 Sequenced Strains for Exploring Actinobacteria Biosynthetic Diversity.</title>
        <authorList>
            <person name="Kalkreuter E."/>
            <person name="Kautsar S.A."/>
            <person name="Yang D."/>
            <person name="Bader C.D."/>
            <person name="Teijaro C.N."/>
            <person name="Fluegel L."/>
            <person name="Davis C.M."/>
            <person name="Simpson J.R."/>
            <person name="Lauterbach L."/>
            <person name="Steele A.D."/>
            <person name="Gui C."/>
            <person name="Meng S."/>
            <person name="Li G."/>
            <person name="Viehrig K."/>
            <person name="Ye F."/>
            <person name="Su P."/>
            <person name="Kiefer A.F."/>
            <person name="Nichols A."/>
            <person name="Cepeda A.J."/>
            <person name="Yan W."/>
            <person name="Fan B."/>
            <person name="Jiang Y."/>
            <person name="Adhikari A."/>
            <person name="Zheng C.-J."/>
            <person name="Schuster L."/>
            <person name="Cowan T.M."/>
            <person name="Smanski M.J."/>
            <person name="Chevrette M.G."/>
            <person name="De Carvalho L.P.S."/>
            <person name="Shen B."/>
        </authorList>
    </citation>
    <scope>NUCLEOTIDE SEQUENCE [LARGE SCALE GENOMIC DNA]</scope>
    <source>
        <strain evidence="6 7">NPDC050545</strain>
    </source>
</reference>
<keyword evidence="7" id="KW-1185">Reference proteome</keyword>
<dbReference type="InterPro" id="IPR052704">
    <property type="entry name" value="ECF_Sigma-70_Domain"/>
</dbReference>
<name>A0ABW7YTY1_9ACTN</name>
<proteinExistence type="inferred from homology"/>
<organism evidence="6 7">
    <name type="scientific">Nonomuraea typhae</name>
    <dbReference type="NCBI Taxonomy" id="2603600"/>
    <lineage>
        <taxon>Bacteria</taxon>
        <taxon>Bacillati</taxon>
        <taxon>Actinomycetota</taxon>
        <taxon>Actinomycetes</taxon>
        <taxon>Streptosporangiales</taxon>
        <taxon>Streptosporangiaceae</taxon>
        <taxon>Nonomuraea</taxon>
    </lineage>
</organism>
<feature type="domain" description="RNA polymerase sigma factor 70 region 4 type 2" evidence="5">
    <location>
        <begin position="88"/>
        <end position="138"/>
    </location>
</feature>
<dbReference type="SUPFAM" id="SSF88659">
    <property type="entry name" value="Sigma3 and sigma4 domains of RNA polymerase sigma factors"/>
    <property type="match status" value="1"/>
</dbReference>
<dbReference type="Proteomes" id="UP001612741">
    <property type="component" value="Unassembled WGS sequence"/>
</dbReference>
<dbReference type="PANTHER" id="PTHR30173">
    <property type="entry name" value="SIGMA 19 FACTOR"/>
    <property type="match status" value="1"/>
</dbReference>
<dbReference type="SUPFAM" id="SSF54427">
    <property type="entry name" value="NTF2-like"/>
    <property type="match status" value="1"/>
</dbReference>
<dbReference type="InterPro" id="IPR013324">
    <property type="entry name" value="RNA_pol_sigma_r3/r4-like"/>
</dbReference>
<accession>A0ABW7YTY1</accession>
<evidence type="ECO:0000256" key="1">
    <source>
        <dbReference type="ARBA" id="ARBA00010641"/>
    </source>
</evidence>
<dbReference type="Gene3D" id="1.10.10.10">
    <property type="entry name" value="Winged helix-like DNA-binding domain superfamily/Winged helix DNA-binding domain"/>
    <property type="match status" value="1"/>
</dbReference>
<dbReference type="Pfam" id="PF08281">
    <property type="entry name" value="Sigma70_r4_2"/>
    <property type="match status" value="1"/>
</dbReference>
<evidence type="ECO:0000256" key="4">
    <source>
        <dbReference type="ARBA" id="ARBA00023163"/>
    </source>
</evidence>
<protein>
    <submittedName>
        <fullName evidence="6">Sigma factor-like helix-turn-helix DNA-binding protein</fullName>
    </submittedName>
</protein>
<evidence type="ECO:0000259" key="5">
    <source>
        <dbReference type="Pfam" id="PF08281"/>
    </source>
</evidence>
<dbReference type="PANTHER" id="PTHR30173:SF43">
    <property type="entry name" value="ECF RNA POLYMERASE SIGMA FACTOR SIGI-RELATED"/>
    <property type="match status" value="1"/>
</dbReference>
<comment type="caution">
    <text evidence="6">The sequence shown here is derived from an EMBL/GenBank/DDBJ whole genome shotgun (WGS) entry which is preliminary data.</text>
</comment>
<dbReference type="InterPro" id="IPR036388">
    <property type="entry name" value="WH-like_DNA-bd_sf"/>
</dbReference>
<dbReference type="RefSeq" id="WP_397082609.1">
    <property type="nucleotide sequence ID" value="NZ_JBITGY010000004.1"/>
</dbReference>
<keyword evidence="2" id="KW-0805">Transcription regulation</keyword>
<evidence type="ECO:0000256" key="2">
    <source>
        <dbReference type="ARBA" id="ARBA00023015"/>
    </source>
</evidence>
<keyword evidence="3" id="KW-0731">Sigma factor</keyword>
<evidence type="ECO:0000256" key="3">
    <source>
        <dbReference type="ARBA" id="ARBA00023082"/>
    </source>
</evidence>